<sequence length="433" mass="46234">MEILSSTSAAGMEINVTIASKSRIPHWLVVQCEAGSSPSCDAQRVDAVNVHGSHDVFIRYEEPNSDVSGDNNVARVRVIKGDVHDQKDILVLLRMMSELLTLDITAPRKTVEVVLSQQNTLQRVTNQGSGDVVVEDNVLATMGPSLAIATVGSGDLFATSTQTVKVDALTLNSKGSGQLQTRFSELRVSKFRLEYFSSGDTTVFVESESDVDSLTLIAEGSGDACLSWTSPMSVNFLEVEQVGSGDVSVGPQGSCQSAKLSMQGSGELDLGGVQCGMVDVDLMSSGNVVVKATDALTVEAYGSGHVKFTGTAPHVITSTGYSQLGPEPVQGSYLPANCKLHKIPVIKSKYTAISSGVFASAELDSAESSSSVSVRTDTAAVWDGLSRDKENLLPLAGVVFLVAMILRWFNHSRRRAREEQREPLLGAQRRVYV</sequence>
<evidence type="ECO:0000256" key="1">
    <source>
        <dbReference type="SAM" id="Phobius"/>
    </source>
</evidence>
<keyword evidence="1" id="KW-0472">Membrane</keyword>
<dbReference type="OMA" id="STHSEKH"/>
<dbReference type="InterPro" id="IPR021255">
    <property type="entry name" value="DUF2807"/>
</dbReference>
<gene>
    <name evidence="3" type="ORF">AM587_10015587</name>
</gene>
<dbReference type="AlphaFoldDB" id="A0A0W8CDJ7"/>
<comment type="caution">
    <text evidence="3">The sequence shown here is derived from an EMBL/GenBank/DDBJ whole genome shotgun (WGS) entry which is preliminary data.</text>
</comment>
<evidence type="ECO:0000313" key="4">
    <source>
        <dbReference type="Proteomes" id="UP000052943"/>
    </source>
</evidence>
<accession>A0A0W8CDJ7</accession>
<dbReference type="PANTHER" id="PTHR39200:SF1">
    <property type="entry name" value="AUTO-TRANSPORTER ADHESIN HEAD GIN DOMAIN-CONTAINING PROTEIN-RELATED"/>
    <property type="match status" value="1"/>
</dbReference>
<keyword evidence="1" id="KW-0812">Transmembrane</keyword>
<name>A0A0W8CDJ7_PHYNI</name>
<dbReference type="PANTHER" id="PTHR39200">
    <property type="entry name" value="HYPOTHETICAL EXPORTED PROTEIN"/>
    <property type="match status" value="1"/>
</dbReference>
<organism evidence="3 4">
    <name type="scientific">Phytophthora nicotianae</name>
    <name type="common">Potato buckeye rot agent</name>
    <name type="synonym">Phytophthora parasitica</name>
    <dbReference type="NCBI Taxonomy" id="4792"/>
    <lineage>
        <taxon>Eukaryota</taxon>
        <taxon>Sar</taxon>
        <taxon>Stramenopiles</taxon>
        <taxon>Oomycota</taxon>
        <taxon>Peronosporomycetes</taxon>
        <taxon>Peronosporales</taxon>
        <taxon>Peronosporaceae</taxon>
        <taxon>Phytophthora</taxon>
    </lineage>
</organism>
<dbReference type="Proteomes" id="UP000052943">
    <property type="component" value="Unassembled WGS sequence"/>
</dbReference>
<dbReference type="Gene3D" id="2.160.20.120">
    <property type="match status" value="2"/>
</dbReference>
<feature type="transmembrane region" description="Helical" evidence="1">
    <location>
        <begin position="392"/>
        <end position="409"/>
    </location>
</feature>
<feature type="domain" description="Putative auto-transporter adhesin head GIN" evidence="2">
    <location>
        <begin position="198"/>
        <end position="311"/>
    </location>
</feature>
<dbReference type="EMBL" id="LNFO01003828">
    <property type="protein sequence ID" value="KUF82136.1"/>
    <property type="molecule type" value="Genomic_DNA"/>
</dbReference>
<proteinExistence type="predicted"/>
<evidence type="ECO:0000313" key="3">
    <source>
        <dbReference type="EMBL" id="KUF82136.1"/>
    </source>
</evidence>
<reference evidence="3 4" key="1">
    <citation type="submission" date="2015-11" db="EMBL/GenBank/DDBJ databases">
        <title>Genomes and virulence difference between two physiological races of Phytophthora nicotianae.</title>
        <authorList>
            <person name="Liu H."/>
            <person name="Ma X."/>
            <person name="Yu H."/>
            <person name="Fang D."/>
            <person name="Li Y."/>
            <person name="Wang X."/>
            <person name="Wang W."/>
            <person name="Dong Y."/>
            <person name="Xiao B."/>
        </authorList>
    </citation>
    <scope>NUCLEOTIDE SEQUENCE [LARGE SCALE GENOMIC DNA]</scope>
    <source>
        <strain evidence="4">race 0</strain>
    </source>
</reference>
<dbReference type="OrthoDB" id="161142at2759"/>
<evidence type="ECO:0000259" key="2">
    <source>
        <dbReference type="Pfam" id="PF10988"/>
    </source>
</evidence>
<keyword evidence="1" id="KW-1133">Transmembrane helix</keyword>
<dbReference type="Pfam" id="PF10988">
    <property type="entry name" value="DUF2807"/>
    <property type="match status" value="1"/>
</dbReference>
<protein>
    <recommendedName>
        <fullName evidence="2">Putative auto-transporter adhesin head GIN domain-containing protein</fullName>
    </recommendedName>
</protein>